<dbReference type="EMBL" id="QICB01000011">
    <property type="protein sequence ID" value="RNL18385.1"/>
    <property type="molecule type" value="Genomic_DNA"/>
</dbReference>
<proteinExistence type="predicted"/>
<accession>A0A3N0AEF8</accession>
<dbReference type="OrthoDB" id="3174437at2"/>
<reference evidence="3" key="1">
    <citation type="submission" date="2018-05" db="EMBL/GenBank/DDBJ databases">
        <title>Genome Sequencing of selected type strains of the family Eggerthellaceae.</title>
        <authorList>
            <person name="Danylec N."/>
            <person name="Stoll D.A."/>
            <person name="Doetsch A."/>
            <person name="Huch M."/>
        </authorList>
    </citation>
    <scope>NUCLEOTIDE SEQUENCE [LARGE SCALE GENOMIC DNA]</scope>
    <source>
        <strain evidence="3">DSM 17537</strain>
    </source>
</reference>
<gene>
    <name evidence="2" type="ORF">DMP07_08590</name>
</gene>
<comment type="caution">
    <text evidence="2">The sequence shown here is derived from an EMBL/GenBank/DDBJ whole genome shotgun (WGS) entry which is preliminary data.</text>
</comment>
<evidence type="ECO:0000313" key="2">
    <source>
        <dbReference type="EMBL" id="RNL18385.1"/>
    </source>
</evidence>
<keyword evidence="1" id="KW-0472">Membrane</keyword>
<feature type="transmembrane region" description="Helical" evidence="1">
    <location>
        <begin position="134"/>
        <end position="151"/>
    </location>
</feature>
<feature type="transmembrane region" description="Helical" evidence="1">
    <location>
        <begin position="32"/>
        <end position="55"/>
    </location>
</feature>
<protein>
    <submittedName>
        <fullName evidence="2">Uncharacterized protein</fullName>
    </submittedName>
</protein>
<name>A0A3N0AEF8_9ACTN</name>
<evidence type="ECO:0000256" key="1">
    <source>
        <dbReference type="SAM" id="Phobius"/>
    </source>
</evidence>
<dbReference type="Proteomes" id="UP000267368">
    <property type="component" value="Unassembled WGS sequence"/>
</dbReference>
<sequence>MSEKASQTGSRGGEGLILPEDKITLEQRTLRVLCRIMMGWAVLSLVVEEGVLLVQETPLFDIPGNPALLAAFAAGSIMPLASFAANAAYAFLGFIGARTPTRITPFFAVAFVSALLGGWDLASKISLGTASVPYAVEVLFVIVTACVAWQVKKTTYPEDWYERKEAAKARRKDAKRKACAERRRRR</sequence>
<keyword evidence="1" id="KW-1133">Transmembrane helix</keyword>
<organism evidence="2 3">
    <name type="scientific">Slackia faecicanis</name>
    <dbReference type="NCBI Taxonomy" id="255723"/>
    <lineage>
        <taxon>Bacteria</taxon>
        <taxon>Bacillati</taxon>
        <taxon>Actinomycetota</taxon>
        <taxon>Coriobacteriia</taxon>
        <taxon>Eggerthellales</taxon>
        <taxon>Eggerthellaceae</taxon>
        <taxon>Slackia</taxon>
    </lineage>
</organism>
<feature type="transmembrane region" description="Helical" evidence="1">
    <location>
        <begin position="103"/>
        <end position="122"/>
    </location>
</feature>
<dbReference type="RefSeq" id="WP_123198734.1">
    <property type="nucleotide sequence ID" value="NZ_QICB01000011.1"/>
</dbReference>
<dbReference type="AlphaFoldDB" id="A0A3N0AEF8"/>
<keyword evidence="1" id="KW-0812">Transmembrane</keyword>
<evidence type="ECO:0000313" key="3">
    <source>
        <dbReference type="Proteomes" id="UP000267368"/>
    </source>
</evidence>
<keyword evidence="3" id="KW-1185">Reference proteome</keyword>
<feature type="transmembrane region" description="Helical" evidence="1">
    <location>
        <begin position="67"/>
        <end position="91"/>
    </location>
</feature>